<sequence>MVYYIPQPYVCPNCKTVIDYSCHSEWAQRFPDVDGEPFCPKCLIAFLLIHVPIMKRKKEGGESIG</sequence>
<dbReference type="EMBL" id="BARS01016520">
    <property type="protein sequence ID" value="GAF87902.1"/>
    <property type="molecule type" value="Genomic_DNA"/>
</dbReference>
<protein>
    <submittedName>
        <fullName evidence="1">Uncharacterized protein</fullName>
    </submittedName>
</protein>
<gene>
    <name evidence="1" type="ORF">S01H1_27173</name>
</gene>
<name>X0TIB5_9ZZZZ</name>
<evidence type="ECO:0000313" key="1">
    <source>
        <dbReference type="EMBL" id="GAF87902.1"/>
    </source>
</evidence>
<organism evidence="1">
    <name type="scientific">marine sediment metagenome</name>
    <dbReference type="NCBI Taxonomy" id="412755"/>
    <lineage>
        <taxon>unclassified sequences</taxon>
        <taxon>metagenomes</taxon>
        <taxon>ecological metagenomes</taxon>
    </lineage>
</organism>
<reference evidence="1" key="1">
    <citation type="journal article" date="2014" name="Front. Microbiol.">
        <title>High frequency of phylogenetically diverse reductive dehalogenase-homologous genes in deep subseafloor sedimentary metagenomes.</title>
        <authorList>
            <person name="Kawai M."/>
            <person name="Futagami T."/>
            <person name="Toyoda A."/>
            <person name="Takaki Y."/>
            <person name="Nishi S."/>
            <person name="Hori S."/>
            <person name="Arai W."/>
            <person name="Tsubouchi T."/>
            <person name="Morono Y."/>
            <person name="Uchiyama I."/>
            <person name="Ito T."/>
            <person name="Fujiyama A."/>
            <person name="Inagaki F."/>
            <person name="Takami H."/>
        </authorList>
    </citation>
    <scope>NUCLEOTIDE SEQUENCE</scope>
    <source>
        <strain evidence="1">Expedition CK06-06</strain>
    </source>
</reference>
<dbReference type="AlphaFoldDB" id="X0TIB5"/>
<comment type="caution">
    <text evidence="1">The sequence shown here is derived from an EMBL/GenBank/DDBJ whole genome shotgun (WGS) entry which is preliminary data.</text>
</comment>
<proteinExistence type="predicted"/>
<accession>X0TIB5</accession>